<protein>
    <submittedName>
        <fullName evidence="10 12">ARM repeat-containing protein</fullName>
    </submittedName>
</protein>
<keyword evidence="7" id="KW-0539">Nucleus</keyword>
<dbReference type="InterPro" id="IPR040122">
    <property type="entry name" value="Importin_beta"/>
</dbReference>
<keyword evidence="3" id="KW-0813">Transport</keyword>
<proteinExistence type="predicted"/>
<dbReference type="SUPFAM" id="SSF48371">
    <property type="entry name" value="ARM repeat"/>
    <property type="match status" value="2"/>
</dbReference>
<evidence type="ECO:0000313" key="10">
    <source>
        <dbReference type="EMBL" id="KAF1813413.1"/>
    </source>
</evidence>
<evidence type="ECO:0000256" key="5">
    <source>
        <dbReference type="ARBA" id="ARBA00022737"/>
    </source>
</evidence>
<dbReference type="Pfam" id="PF25574">
    <property type="entry name" value="TPR_IMB1"/>
    <property type="match status" value="1"/>
</dbReference>
<evidence type="ECO:0000256" key="1">
    <source>
        <dbReference type="ARBA" id="ARBA00004123"/>
    </source>
</evidence>
<feature type="repeat" description="HEAT" evidence="8">
    <location>
        <begin position="235"/>
        <end position="273"/>
    </location>
</feature>
<comment type="subcellular location">
    <subcellularLocation>
        <location evidence="2">Cytoplasm</location>
    </subcellularLocation>
    <subcellularLocation>
        <location evidence="1">Nucleus</location>
    </subcellularLocation>
</comment>
<dbReference type="GO" id="GO:0006606">
    <property type="term" value="P:protein import into nucleus"/>
    <property type="evidence" value="ECO:0007669"/>
    <property type="project" value="InterPro"/>
</dbReference>
<dbReference type="Gene3D" id="1.25.10.10">
    <property type="entry name" value="Leucine-rich Repeat Variant"/>
    <property type="match status" value="1"/>
</dbReference>
<dbReference type="InterPro" id="IPR057672">
    <property type="entry name" value="TPR_IPO4/5"/>
</dbReference>
<dbReference type="GO" id="GO:0005737">
    <property type="term" value="C:cytoplasm"/>
    <property type="evidence" value="ECO:0007669"/>
    <property type="project" value="UniProtKB-SubCell"/>
</dbReference>
<dbReference type="InterPro" id="IPR016024">
    <property type="entry name" value="ARM-type_fold"/>
</dbReference>
<reference evidence="12" key="2">
    <citation type="submission" date="2020-04" db="EMBL/GenBank/DDBJ databases">
        <authorList>
            <consortium name="NCBI Genome Project"/>
        </authorList>
    </citation>
    <scope>NUCLEOTIDE SEQUENCE</scope>
    <source>
        <strain evidence="12">CBS 781.70</strain>
    </source>
</reference>
<feature type="domain" description="TOG" evidence="9">
    <location>
        <begin position="184"/>
        <end position="478"/>
    </location>
</feature>
<dbReference type="SMART" id="SM01349">
    <property type="entry name" value="TOG"/>
    <property type="match status" value="1"/>
</dbReference>
<reference evidence="10 12" key="1">
    <citation type="submission" date="2020-01" db="EMBL/GenBank/DDBJ databases">
        <authorList>
            <consortium name="DOE Joint Genome Institute"/>
            <person name="Haridas S."/>
            <person name="Albert R."/>
            <person name="Binder M."/>
            <person name="Bloem J."/>
            <person name="Labutti K."/>
            <person name="Salamov A."/>
            <person name="Andreopoulos B."/>
            <person name="Baker S.E."/>
            <person name="Barry K."/>
            <person name="Bills G."/>
            <person name="Bluhm B.H."/>
            <person name="Cannon C."/>
            <person name="Castanera R."/>
            <person name="Culley D.E."/>
            <person name="Daum C."/>
            <person name="Ezra D."/>
            <person name="Gonzalez J.B."/>
            <person name="Henrissat B."/>
            <person name="Kuo A."/>
            <person name="Liang C."/>
            <person name="Lipzen A."/>
            <person name="Lutzoni F."/>
            <person name="Magnuson J."/>
            <person name="Mondo S."/>
            <person name="Nolan M."/>
            <person name="Ohm R."/>
            <person name="Pangilinan J."/>
            <person name="Park H.-J."/>
            <person name="Ramirez L."/>
            <person name="Alfaro M."/>
            <person name="Sun H."/>
            <person name="Tritt A."/>
            <person name="Yoshinaga Y."/>
            <person name="Zwiers L.-H."/>
            <person name="Turgeon B.G."/>
            <person name="Goodwin S.B."/>
            <person name="Spatafora J.W."/>
            <person name="Crous P.W."/>
            <person name="Grigoriev I.V."/>
        </authorList>
    </citation>
    <scope>NUCLEOTIDE SEQUENCE</scope>
    <source>
        <strain evidence="10 12">CBS 781.70</strain>
    </source>
</reference>
<evidence type="ECO:0000256" key="8">
    <source>
        <dbReference type="PROSITE-ProRule" id="PRU00103"/>
    </source>
</evidence>
<dbReference type="RefSeq" id="XP_033535044.1">
    <property type="nucleotide sequence ID" value="XM_033679297.1"/>
</dbReference>
<dbReference type="PANTHER" id="PTHR10527">
    <property type="entry name" value="IMPORTIN BETA"/>
    <property type="match status" value="1"/>
</dbReference>
<keyword evidence="5" id="KW-0677">Repeat</keyword>
<keyword evidence="11" id="KW-1185">Reference proteome</keyword>
<evidence type="ECO:0000256" key="3">
    <source>
        <dbReference type="ARBA" id="ARBA00022448"/>
    </source>
</evidence>
<dbReference type="InterPro" id="IPR058584">
    <property type="entry name" value="IMB1_TNPO1-like_TPR"/>
</dbReference>
<evidence type="ECO:0000256" key="4">
    <source>
        <dbReference type="ARBA" id="ARBA00022490"/>
    </source>
</evidence>
<dbReference type="EMBL" id="ML975155">
    <property type="protein sequence ID" value="KAF1813413.1"/>
    <property type="molecule type" value="Genomic_DNA"/>
</dbReference>
<dbReference type="Pfam" id="PF25780">
    <property type="entry name" value="TPR_IPO5"/>
    <property type="match status" value="1"/>
</dbReference>
<dbReference type="InterPro" id="IPR011989">
    <property type="entry name" value="ARM-like"/>
</dbReference>
<evidence type="ECO:0000313" key="11">
    <source>
        <dbReference type="Proteomes" id="UP000504638"/>
    </source>
</evidence>
<evidence type="ECO:0000313" key="12">
    <source>
        <dbReference type="RefSeq" id="XP_033535044.1"/>
    </source>
</evidence>
<evidence type="ECO:0000259" key="9">
    <source>
        <dbReference type="SMART" id="SM01349"/>
    </source>
</evidence>
<evidence type="ECO:0000256" key="7">
    <source>
        <dbReference type="ARBA" id="ARBA00023242"/>
    </source>
</evidence>
<accession>A0A6G1G5S4</accession>
<reference evidence="12" key="3">
    <citation type="submission" date="2025-04" db="UniProtKB">
        <authorList>
            <consortium name="RefSeq"/>
        </authorList>
    </citation>
    <scope>IDENTIFICATION</scope>
    <source>
        <strain evidence="12">CBS 781.70</strain>
    </source>
</reference>
<dbReference type="PROSITE" id="PS50077">
    <property type="entry name" value="HEAT_REPEAT"/>
    <property type="match status" value="1"/>
</dbReference>
<evidence type="ECO:0000256" key="6">
    <source>
        <dbReference type="ARBA" id="ARBA00022927"/>
    </source>
</evidence>
<gene>
    <name evidence="10 12" type="ORF">P152DRAFT_457771</name>
</gene>
<sequence length="936" mass="103694">MGDMFSENLGGVFDLLRKTIQDPESIEVRVNTMLALSRISMLIDAEEDEKSVKDFQSCVPGMMIALKDAVLAQADHAAQAFEVFHTFIAADGALLDAHFKDIVKFMMDLASQPDMDEDSRSQALGFLMQAARYKRLKIQSLRIGEELTLRSLQIVKELNDLASDDEDLSPARMALSLIDYLASSLPPSQVVVPLLRAIGPYVTSQDPGERRAGLIALGQCVEGAPDFMSSQLKEIMPMVLSLLEDSNAQVREAALSCIARLADDLAEELGKYHEQLIPTMIRGFDAAYQGIGSGNDEEAALRIIRSTCDAIDSLIEGLEKEDAAKYAPELVQRFSRLLEHDDYRTRSAAIGAVGSIASAAEEGFIPYFKQTMQALGKYVEQKESQEELDLRCVVVDSMGKIAIAVGPEEFKPFVVPLMQSSEEALHLDHPHVRETSYILWSTMAKLYEEDFAPYLDGVAKGLLDSLNQEEGNDDVEFDEDAEDFASTQVTIGGKKFTVATAKDEDGEEEIIDLDPSGEDWEDEDFEAITAIGMEKEIAIECIGDVLSYTKARYLPHFEKTIESVLKLAEHSYEGIRKAAIVTLWRAYAVVAGLAEQNGAEKWKPGFPLKVQPSDDIMKLGDMIMTATLPNWEEEDDRPTVTDLNRILAATLKQCGPAPLVKKDGTGNVVHQLVEGIVAILSKQHRCQLDLGDENADEEDIPQESSEYDWLIIETALDLMVALAAVIGPDFVELWKRLEKYVLRWASGQEGYERSATIGSIAECIAHMGEGVTPYTSSFMKILLHRVGDEDPEVKSNAVYGVGMLYEKSGDEAELLKNLGSITSKLEPLLDSEQPARIADNSAGCLSRIICRFPNRLPLKDVLPVLVDLLPLREDYEENTPVYKTIVGLYKTQNEAMLALTEQMKPALEKVLSPPEEQLNDETRGQLNELVQFLQKQ</sequence>
<organism evidence="10">
    <name type="scientific">Eremomyces bilateralis CBS 781.70</name>
    <dbReference type="NCBI Taxonomy" id="1392243"/>
    <lineage>
        <taxon>Eukaryota</taxon>
        <taxon>Fungi</taxon>
        <taxon>Dikarya</taxon>
        <taxon>Ascomycota</taxon>
        <taxon>Pezizomycotina</taxon>
        <taxon>Dothideomycetes</taxon>
        <taxon>Dothideomycetes incertae sedis</taxon>
        <taxon>Eremomycetales</taxon>
        <taxon>Eremomycetaceae</taxon>
        <taxon>Eremomyces</taxon>
    </lineage>
</organism>
<dbReference type="GeneID" id="54419867"/>
<keyword evidence="4" id="KW-0963">Cytoplasm</keyword>
<dbReference type="InterPro" id="IPR034085">
    <property type="entry name" value="TOG"/>
</dbReference>
<dbReference type="Proteomes" id="UP000504638">
    <property type="component" value="Unplaced"/>
</dbReference>
<dbReference type="InterPro" id="IPR021133">
    <property type="entry name" value="HEAT_type_2"/>
</dbReference>
<dbReference type="Pfam" id="PF13513">
    <property type="entry name" value="HEAT_EZ"/>
    <property type="match status" value="1"/>
</dbReference>
<dbReference type="OrthoDB" id="7862313at2759"/>
<evidence type="ECO:0000256" key="2">
    <source>
        <dbReference type="ARBA" id="ARBA00004496"/>
    </source>
</evidence>
<dbReference type="AlphaFoldDB" id="A0A6G1G5S4"/>
<name>A0A6G1G5S4_9PEZI</name>
<keyword evidence="6" id="KW-0653">Protein transport</keyword>